<feature type="region of interest" description="Disordered" evidence="1">
    <location>
        <begin position="97"/>
        <end position="162"/>
    </location>
</feature>
<gene>
    <name evidence="2" type="ORF">Clacol_009108</name>
</gene>
<dbReference type="AlphaFoldDB" id="A0AAV5APU2"/>
<evidence type="ECO:0000313" key="2">
    <source>
        <dbReference type="EMBL" id="GJJ14840.1"/>
    </source>
</evidence>
<name>A0AAV5APU2_9AGAM</name>
<comment type="caution">
    <text evidence="2">The sequence shown here is derived from an EMBL/GenBank/DDBJ whole genome shotgun (WGS) entry which is preliminary data.</text>
</comment>
<keyword evidence="3" id="KW-1185">Reference proteome</keyword>
<feature type="compositionally biased region" description="Polar residues" evidence="1">
    <location>
        <begin position="104"/>
        <end position="120"/>
    </location>
</feature>
<evidence type="ECO:0000256" key="1">
    <source>
        <dbReference type="SAM" id="MobiDB-lite"/>
    </source>
</evidence>
<feature type="compositionally biased region" description="Pro residues" evidence="1">
    <location>
        <begin position="123"/>
        <end position="152"/>
    </location>
</feature>
<reference evidence="2" key="1">
    <citation type="submission" date="2021-10" db="EMBL/GenBank/DDBJ databases">
        <title>De novo Genome Assembly of Clathrus columnatus (Basidiomycota, Fungi) Using Illumina and Nanopore Sequence Data.</title>
        <authorList>
            <person name="Ogiso-Tanaka E."/>
            <person name="Itagaki H."/>
            <person name="Hosoya T."/>
            <person name="Hosaka K."/>
        </authorList>
    </citation>
    <scope>NUCLEOTIDE SEQUENCE</scope>
    <source>
        <strain evidence="2">MO-923</strain>
    </source>
</reference>
<feature type="compositionally biased region" description="Basic and acidic residues" evidence="1">
    <location>
        <begin position="51"/>
        <end position="70"/>
    </location>
</feature>
<dbReference type="EMBL" id="BPWL01000010">
    <property type="protein sequence ID" value="GJJ14840.1"/>
    <property type="molecule type" value="Genomic_DNA"/>
</dbReference>
<evidence type="ECO:0000313" key="3">
    <source>
        <dbReference type="Proteomes" id="UP001050691"/>
    </source>
</evidence>
<organism evidence="2 3">
    <name type="scientific">Clathrus columnatus</name>
    <dbReference type="NCBI Taxonomy" id="1419009"/>
    <lineage>
        <taxon>Eukaryota</taxon>
        <taxon>Fungi</taxon>
        <taxon>Dikarya</taxon>
        <taxon>Basidiomycota</taxon>
        <taxon>Agaricomycotina</taxon>
        <taxon>Agaricomycetes</taxon>
        <taxon>Phallomycetidae</taxon>
        <taxon>Phallales</taxon>
        <taxon>Clathraceae</taxon>
        <taxon>Clathrus</taxon>
    </lineage>
</organism>
<feature type="region of interest" description="Disordered" evidence="1">
    <location>
        <begin position="49"/>
        <end position="72"/>
    </location>
</feature>
<dbReference type="Proteomes" id="UP001050691">
    <property type="component" value="Unassembled WGS sequence"/>
</dbReference>
<proteinExistence type="predicted"/>
<accession>A0AAV5APU2</accession>
<sequence>MKSKHTDEQLAWLRAHLGDYENRAGGNVRGDAKKYALEMANKYIEKWGVPDGEKETTMKERQGSEKEASAYEKSVYDPFRIQYLVLKPLPEAERPSTGYLTVPNIEQPTHPTATTPSQLTVRYPPPPTQPPPPPQPQPQPTHYAPPPPPVPTPHYSHQQQQPTTMVLSPYACSVRDSILNPTCDTGDVSTAMQLCPEIPEIINAMFASAVLITTTSTMAAIELGGDPIHHVLHRYSAAINQWPRTMEYKVYSGPLSGRHLLHYAIRKHAMWIPLVPFHHHPHDIQEEIARINLDRQRRRDHVLWARIHAAALELGLMENSWLAETLANDAMWEDDEVEWVSGCVLLKGLVRSGKVPMDSSSLSWGELMHRYQAKWKEVRDEGRQALMAETLLDIRKTLEATHGRI</sequence>
<protein>
    <submittedName>
        <fullName evidence="2">Uncharacterized protein</fullName>
    </submittedName>
</protein>